<dbReference type="PROSITE" id="PS50018">
    <property type="entry name" value="RAS_GTPASE_ACTIV_2"/>
    <property type="match status" value="1"/>
</dbReference>
<dbReference type="InterPro" id="IPR008936">
    <property type="entry name" value="Rho_GTPase_activation_prot"/>
</dbReference>
<feature type="compositionally biased region" description="Polar residues" evidence="7">
    <location>
        <begin position="993"/>
        <end position="1004"/>
    </location>
</feature>
<dbReference type="SMART" id="SM00167">
    <property type="entry name" value="VPS9"/>
    <property type="match status" value="1"/>
</dbReference>
<feature type="compositionally biased region" description="Polar residues" evidence="7">
    <location>
        <begin position="1184"/>
        <end position="1193"/>
    </location>
</feature>
<feature type="region of interest" description="Disordered" evidence="7">
    <location>
        <begin position="574"/>
        <end position="651"/>
    </location>
</feature>
<name>A0A8W8LHH4_MAGGI</name>
<dbReference type="Pfam" id="PF18151">
    <property type="entry name" value="DUF5601"/>
    <property type="match status" value="1"/>
</dbReference>
<dbReference type="Proteomes" id="UP000005408">
    <property type="component" value="Unassembled WGS sequence"/>
</dbReference>
<dbReference type="Pfam" id="PF02204">
    <property type="entry name" value="VPS9"/>
    <property type="match status" value="1"/>
</dbReference>
<feature type="compositionally biased region" description="Polar residues" evidence="7">
    <location>
        <begin position="671"/>
        <end position="682"/>
    </location>
</feature>
<evidence type="ECO:0000259" key="8">
    <source>
        <dbReference type="PROSITE" id="PS50018"/>
    </source>
</evidence>
<dbReference type="InterPro" id="IPR003123">
    <property type="entry name" value="VPS9"/>
</dbReference>
<keyword evidence="3" id="KW-0343">GTPase activation</keyword>
<dbReference type="CDD" id="cd05129">
    <property type="entry name" value="RasGAP_RAP6"/>
    <property type="match status" value="1"/>
</dbReference>
<proteinExistence type="inferred from homology"/>
<feature type="region of interest" description="Disordered" evidence="7">
    <location>
        <begin position="448"/>
        <end position="484"/>
    </location>
</feature>
<evidence type="ECO:0000256" key="3">
    <source>
        <dbReference type="ARBA" id="ARBA00022468"/>
    </source>
</evidence>
<dbReference type="GO" id="GO:0005096">
    <property type="term" value="F:GTPase activator activity"/>
    <property type="evidence" value="ECO:0007669"/>
    <property type="project" value="UniProtKB-KW"/>
</dbReference>
<dbReference type="EnsemblMetazoa" id="G27989.1">
    <property type="protein sequence ID" value="G27989.1:cds"/>
    <property type="gene ID" value="G27989"/>
</dbReference>
<dbReference type="InterPro" id="IPR001936">
    <property type="entry name" value="RasGAP_dom"/>
</dbReference>
<dbReference type="GO" id="GO:0031267">
    <property type="term" value="F:small GTPase binding"/>
    <property type="evidence" value="ECO:0007669"/>
    <property type="project" value="TreeGrafter"/>
</dbReference>
<sequence length="1733" mass="194239">MELLELARQLKQEQLFVSAEKSQIHGLYEEAKKLAEDLYHESWIVRQQRSCLEQLQASSNTVTPRECYYQTNNLEFTNFVDSYKHLSYHETKYGDFLKFLKDNHFIVASLIDSVEKVSQDSLRKFISLLLTSVFGNVVFTEDEVSVIQTVKHLAELQLTSSDNPRFLLRKGNCGFSVAVKLLFDSLYSAKLFLTAALHDPVMRLLMEDEWFYDIDPQKALHRFPSQERVRRFGEPTSEDYEKKCNEYRKFIVDKLVILSNRFILSIKNNIHCFPSNLAWLVSQVYRALLKTGRHTEEQVRAVCADLVFSLFICPAIIDPDPYGITSDIHISHIARHNLMQIAQIIQVLAVSQWEAESKEKDLYERFEKGCITSLLDVLLEGVGSEVVTPPSNNHMISVARSSVLITLQDLNFLISLTRTLTSNLSDSTAEKKQLEELLSRIPTLLNCPTPQVSAASSMPPGSPKEKKSHKDKKQRGLSEGASSLAGQDEMVKEILVVPLNVDSECPGMMSEQKVLSMDQENKPRRVKYHDVPNYEEAENAGMFTSKRTRFSLSQDQESIDLSLTGNTSEIQEAFSEAASSHSVGSVEEDDDNDNMSDMISANVSGRGTPNISGRDTPLSQAGSVEEPPPPQMPLPEIPPLPETVPKPNREDVTDRFGKFEIRSEIERVETKSTVSDTWSTDVLASDSEPPPEGNQYDRLEELVRSSFLPRQEHVSEVSETASDAWSTDVLASDTEDKQALSEFDQDDVGSVTDLASIMSGDAGNLENSEGRRSPSEDLPIGQGMEASGGAEAAVPLLPAKIKVNRKSAKPFPHNEVFMDEDPLHPSDINRLSLPPPKPVQRLYQPRAKSSNLLAVPEHSSSQKQGTHSSQQTFKPLLQPEKFPPPPQQQDKLPTSQPLEPFLMDKAPHAMSSAPPLDLDKLPHPVPLPRQKDRMTHPLQSTASSQPDRYSLPSQLEDSSSLQSGNAQSLLRFSQSDFLPAGKTQEHFKPPVPTSQSSPKVNHQDQAAFDPLSRPENASFLAFENPMFNGPKPLERVSCPAISNVKKDMDEKSLGTKKSRSAVVCGATYSFSDSGFGGTPRSIDSQSLDSLIDTSNNVKLSEQQNTAFSTKRLSVIMYDPIPTESTESTTETLINLGGDENSDQSAVKTWADSAASLQQTFQVDSLIDVKEGNTKGGPLPRSRQDSLTSDSSGSDAVPFAKSSRSASFDNVSDKSEEKEAAAAKEKSQRDNNKSFFRNLKVKLNKGSHHYVSSIIRTSSRFTQQHLGMKKKSMKSSGEDSGADTPTSLLQEPILVDTSVEEAEGGDPPPRESSEDILEKYRTKPAVSAVVSQEVPLTNIDVTAMKEKRMSVKDEDIHGPPLYDPENLETCFAFTDTKRKLRIVLSNTDIQLGYNLLEFSPQVGQEGVKKDPAEIYKMLRGQLAEALNLQDKDLIAQLHEAIRCVRLFDGEGCRKLVRSLQEDYQSRAAYVSYLIRCRQGLLGTHSHLQRLLSRIKRDKEVCGNHMTRICVKLFIEKKESSVVRFMSDFNKLTVSDEKTDHVEQFLQYLYQAMNQDPVWQAANECQIEDAQLAIERYIMSRIYTHAMFPNGDGDIMRDQLFQEHIKKLSNVITPSHKDLRIPRMYQFECPWTAAQKEIYMINAYKTPKDKVKCVFRCATTIMNLLSMANEKAVPAADDFIPVIIFVIIKANPPCLLSTIQYIQSFYGNRIGGEEQYWWIQFCSAVEFIKNMDYNE</sequence>
<evidence type="ECO:0000259" key="9">
    <source>
        <dbReference type="PROSITE" id="PS51205"/>
    </source>
</evidence>
<dbReference type="Pfam" id="PF00616">
    <property type="entry name" value="RasGAP"/>
    <property type="match status" value="1"/>
</dbReference>
<evidence type="ECO:0008006" key="12">
    <source>
        <dbReference type="Google" id="ProtNLM"/>
    </source>
</evidence>
<evidence type="ECO:0000256" key="4">
    <source>
        <dbReference type="ARBA" id="ARBA00022583"/>
    </source>
</evidence>
<keyword evidence="6" id="KW-0472">Membrane</keyword>
<dbReference type="GO" id="GO:0016020">
    <property type="term" value="C:membrane"/>
    <property type="evidence" value="ECO:0007669"/>
    <property type="project" value="UniProtKB-SubCell"/>
</dbReference>
<dbReference type="FunFam" id="1.20.1050.80:FF:000001">
    <property type="entry name" value="GTPase-activating protein and VPS9 domain-containing protein 1 isoform X1"/>
    <property type="match status" value="1"/>
</dbReference>
<dbReference type="Gene3D" id="1.20.1050.80">
    <property type="entry name" value="VPS9 domain"/>
    <property type="match status" value="1"/>
</dbReference>
<feature type="compositionally biased region" description="Basic residues" evidence="7">
    <location>
        <begin position="466"/>
        <end position="475"/>
    </location>
</feature>
<dbReference type="InterPro" id="IPR045046">
    <property type="entry name" value="Vps9-like"/>
</dbReference>
<dbReference type="GO" id="GO:0005085">
    <property type="term" value="F:guanyl-nucleotide exchange factor activity"/>
    <property type="evidence" value="ECO:0007669"/>
    <property type="project" value="UniProtKB-KW"/>
</dbReference>
<feature type="region of interest" description="Disordered" evidence="7">
    <location>
        <begin position="811"/>
        <end position="1007"/>
    </location>
</feature>
<dbReference type="Gene3D" id="1.10.506.10">
    <property type="entry name" value="GTPase Activation - p120gap, domain 1"/>
    <property type="match status" value="1"/>
</dbReference>
<evidence type="ECO:0000313" key="11">
    <source>
        <dbReference type="Proteomes" id="UP000005408"/>
    </source>
</evidence>
<feature type="region of interest" description="Disordered" evidence="7">
    <location>
        <begin position="1261"/>
        <end position="1291"/>
    </location>
</feature>
<dbReference type="Gene3D" id="1.10.246.120">
    <property type="match status" value="1"/>
</dbReference>
<organism evidence="10 11">
    <name type="scientific">Magallana gigas</name>
    <name type="common">Pacific oyster</name>
    <name type="synonym">Crassostrea gigas</name>
    <dbReference type="NCBI Taxonomy" id="29159"/>
    <lineage>
        <taxon>Eukaryota</taxon>
        <taxon>Metazoa</taxon>
        <taxon>Spiralia</taxon>
        <taxon>Lophotrochozoa</taxon>
        <taxon>Mollusca</taxon>
        <taxon>Bivalvia</taxon>
        <taxon>Autobranchia</taxon>
        <taxon>Pteriomorphia</taxon>
        <taxon>Ostreida</taxon>
        <taxon>Ostreoidea</taxon>
        <taxon>Ostreidae</taxon>
        <taxon>Magallana</taxon>
    </lineage>
</organism>
<feature type="region of interest" description="Disordered" evidence="7">
    <location>
        <begin position="671"/>
        <end position="791"/>
    </location>
</feature>
<feature type="domain" description="VPS9" evidence="9">
    <location>
        <begin position="1593"/>
        <end position="1733"/>
    </location>
</feature>
<dbReference type="GO" id="GO:0030139">
    <property type="term" value="C:endocytic vesicle"/>
    <property type="evidence" value="ECO:0007669"/>
    <property type="project" value="TreeGrafter"/>
</dbReference>
<evidence type="ECO:0000256" key="7">
    <source>
        <dbReference type="SAM" id="MobiDB-lite"/>
    </source>
</evidence>
<dbReference type="GO" id="GO:0051049">
    <property type="term" value="P:regulation of transport"/>
    <property type="evidence" value="ECO:0007669"/>
    <property type="project" value="UniProtKB-ARBA"/>
</dbReference>
<dbReference type="GO" id="GO:0005829">
    <property type="term" value="C:cytosol"/>
    <property type="evidence" value="ECO:0007669"/>
    <property type="project" value="TreeGrafter"/>
</dbReference>
<feature type="compositionally biased region" description="Polar residues" evidence="7">
    <location>
        <begin position="847"/>
        <end position="873"/>
    </location>
</feature>
<keyword evidence="11" id="KW-1185">Reference proteome</keyword>
<feature type="domain" description="Ras-GAP" evidence="8">
    <location>
        <begin position="150"/>
        <end position="350"/>
    </location>
</feature>
<comment type="subcellular location">
    <subcellularLocation>
        <location evidence="1">Membrane</location>
        <topology evidence="1">Peripheral membrane protein</topology>
    </subcellularLocation>
</comment>
<accession>A0A8W8LHH4</accession>
<dbReference type="PANTHER" id="PTHR23101">
    <property type="entry name" value="RAB GDP/GTP EXCHANGE FACTOR"/>
    <property type="match status" value="1"/>
</dbReference>
<dbReference type="SUPFAM" id="SSF109993">
    <property type="entry name" value="VPS9 domain"/>
    <property type="match status" value="1"/>
</dbReference>
<dbReference type="GO" id="GO:0006897">
    <property type="term" value="P:endocytosis"/>
    <property type="evidence" value="ECO:0007669"/>
    <property type="project" value="UniProtKB-KW"/>
</dbReference>
<dbReference type="PROSITE" id="PS51205">
    <property type="entry name" value="VPS9"/>
    <property type="match status" value="1"/>
</dbReference>
<evidence type="ECO:0000256" key="1">
    <source>
        <dbReference type="ARBA" id="ARBA00004170"/>
    </source>
</evidence>
<evidence type="ECO:0000256" key="2">
    <source>
        <dbReference type="ARBA" id="ARBA00008489"/>
    </source>
</evidence>
<feature type="compositionally biased region" description="Polar residues" evidence="7">
    <location>
        <begin position="937"/>
        <end position="976"/>
    </location>
</feature>
<evidence type="ECO:0000256" key="5">
    <source>
        <dbReference type="ARBA" id="ARBA00022658"/>
    </source>
</evidence>
<feature type="region of interest" description="Disordered" evidence="7">
    <location>
        <begin position="1167"/>
        <end position="1232"/>
    </location>
</feature>
<keyword evidence="4" id="KW-0254">Endocytosis</keyword>
<evidence type="ECO:0000256" key="6">
    <source>
        <dbReference type="ARBA" id="ARBA00023136"/>
    </source>
</evidence>
<comment type="similarity">
    <text evidence="2">Belongs to the GAPVD1 family.</text>
</comment>
<feature type="compositionally biased region" description="Pro residues" evidence="7">
    <location>
        <begin position="626"/>
        <end position="644"/>
    </location>
</feature>
<dbReference type="InterPro" id="IPR041545">
    <property type="entry name" value="DUF5601"/>
</dbReference>
<dbReference type="SUPFAM" id="SSF48350">
    <property type="entry name" value="GTPase activation domain, GAP"/>
    <property type="match status" value="1"/>
</dbReference>
<keyword evidence="5" id="KW-0344">Guanine-nucleotide releasing factor</keyword>
<feature type="compositionally biased region" description="Polar residues" evidence="7">
    <location>
        <begin position="599"/>
        <end position="622"/>
    </location>
</feature>
<feature type="compositionally biased region" description="Basic and acidic residues" evidence="7">
    <location>
        <begin position="1210"/>
        <end position="1231"/>
    </location>
</feature>
<dbReference type="PANTHER" id="PTHR23101:SF25">
    <property type="entry name" value="GTPASE-ACTIVATING PROTEIN AND VPS9 DOMAIN-CONTAINING PROTEIN 1"/>
    <property type="match status" value="1"/>
</dbReference>
<protein>
    <recommendedName>
        <fullName evidence="12">GTPase-activating protein and VPS9 domain-containing protein 1</fullName>
    </recommendedName>
</protein>
<evidence type="ECO:0000313" key="10">
    <source>
        <dbReference type="EnsemblMetazoa" id="G27989.1:cds"/>
    </source>
</evidence>
<dbReference type="InterPro" id="IPR037191">
    <property type="entry name" value="VPS9_dom_sf"/>
</dbReference>
<reference evidence="10" key="1">
    <citation type="submission" date="2022-08" db="UniProtKB">
        <authorList>
            <consortium name="EnsemblMetazoa"/>
        </authorList>
    </citation>
    <scope>IDENTIFICATION</scope>
    <source>
        <strain evidence="10">05x7-T-G4-1.051#20</strain>
    </source>
</reference>